<dbReference type="RefSeq" id="WP_377820756.1">
    <property type="nucleotide sequence ID" value="NZ_JBHSWJ010000002.1"/>
</dbReference>
<evidence type="ECO:0000313" key="2">
    <source>
        <dbReference type="EMBL" id="MFC6713179.1"/>
    </source>
</evidence>
<protein>
    <recommendedName>
        <fullName evidence="4">DUF4352 domain-containing protein</fullName>
    </recommendedName>
</protein>
<gene>
    <name evidence="2" type="ORF">ACFQBT_04660</name>
</gene>
<reference evidence="3" key="1">
    <citation type="journal article" date="2019" name="Int. J. Syst. Evol. Microbiol.">
        <title>The Global Catalogue of Microorganisms (GCM) 10K type strain sequencing project: providing services to taxonomists for standard genome sequencing and annotation.</title>
        <authorList>
            <consortium name="The Broad Institute Genomics Platform"/>
            <consortium name="The Broad Institute Genome Sequencing Center for Infectious Disease"/>
            <person name="Wu L."/>
            <person name="Ma J."/>
        </authorList>
    </citation>
    <scope>NUCLEOTIDE SEQUENCE [LARGE SCALE GENOMIC DNA]</scope>
    <source>
        <strain evidence="3">NBRC 106593</strain>
    </source>
</reference>
<evidence type="ECO:0000256" key="1">
    <source>
        <dbReference type="SAM" id="MobiDB-lite"/>
    </source>
</evidence>
<feature type="region of interest" description="Disordered" evidence="1">
    <location>
        <begin position="1"/>
        <end position="23"/>
    </location>
</feature>
<evidence type="ECO:0008006" key="4">
    <source>
        <dbReference type="Google" id="ProtNLM"/>
    </source>
</evidence>
<dbReference type="EMBL" id="JBHSWJ010000002">
    <property type="protein sequence ID" value="MFC6713179.1"/>
    <property type="molecule type" value="Genomic_DNA"/>
</dbReference>
<proteinExistence type="predicted"/>
<accession>A0ABW2ARC0</accession>
<comment type="caution">
    <text evidence="2">The sequence shown here is derived from an EMBL/GenBank/DDBJ whole genome shotgun (WGS) entry which is preliminary data.</text>
</comment>
<name>A0ABW2ARC0_9MICO</name>
<organism evidence="2 3">
    <name type="scientific">Branchiibius cervicis</name>
    <dbReference type="NCBI Taxonomy" id="908252"/>
    <lineage>
        <taxon>Bacteria</taxon>
        <taxon>Bacillati</taxon>
        <taxon>Actinomycetota</taxon>
        <taxon>Actinomycetes</taxon>
        <taxon>Micrococcales</taxon>
        <taxon>Dermacoccaceae</taxon>
        <taxon>Branchiibius</taxon>
    </lineage>
</organism>
<dbReference type="Proteomes" id="UP001596356">
    <property type="component" value="Unassembled WGS sequence"/>
</dbReference>
<keyword evidence="3" id="KW-1185">Reference proteome</keyword>
<evidence type="ECO:0000313" key="3">
    <source>
        <dbReference type="Proteomes" id="UP001596356"/>
    </source>
</evidence>
<sequence>MTGQIDKIADVTASGTGAGQTKGPGLALTITIKNASSAPIDLSSAVVNLAIGAAKTPGDPADGPPARPFKGSVKSGESATAVYVFRVDQTHGALLVTVSYSPVAPAVTFTGSKA</sequence>